<organism evidence="1 2">
    <name type="scientific">Klebsiella aerogenes (strain ATCC 13048 / DSM 30053 / CCUG 1429 / JCM 1235 / KCTC 2190 / NBRC 13534 / NCIMB 10102 / NCTC 10006 / CDC 819-56)</name>
    <name type="common">Enterobacter aerogenes</name>
    <dbReference type="NCBI Taxonomy" id="1028307"/>
    <lineage>
        <taxon>Bacteria</taxon>
        <taxon>Pseudomonadati</taxon>
        <taxon>Pseudomonadota</taxon>
        <taxon>Gammaproteobacteria</taxon>
        <taxon>Enterobacterales</taxon>
        <taxon>Enterobacteriaceae</taxon>
        <taxon>Klebsiella/Raoultella group</taxon>
        <taxon>Klebsiella</taxon>
    </lineage>
</organism>
<reference evidence="1 2" key="1">
    <citation type="journal article" date="2012" name="J. Bacteriol.">
        <title>Complete genome sequence of Enterobacter aerogenes KCTC 2190.</title>
        <authorList>
            <person name="Shin S.H."/>
            <person name="Kim S."/>
            <person name="Kim J.Y."/>
            <person name="Lee S."/>
            <person name="Um Y."/>
            <person name="Oh M.K."/>
            <person name="Kim Y.R."/>
            <person name="Lee J."/>
            <person name="Yang K.S."/>
        </authorList>
    </citation>
    <scope>NUCLEOTIDE SEQUENCE [LARGE SCALE GENOMIC DNA]</scope>
    <source>
        <strain evidence="1 2">KCTC 2190</strain>
    </source>
</reference>
<dbReference type="OrthoDB" id="6627459at2"/>
<dbReference type="eggNOG" id="ENOG5032V0Y">
    <property type="taxonomic scope" value="Bacteria"/>
</dbReference>
<name>A0A0H3FNV7_KLEAK</name>
<evidence type="ECO:0000313" key="1">
    <source>
        <dbReference type="EMBL" id="AEG96182.1"/>
    </source>
</evidence>
<dbReference type="EMBL" id="CP002824">
    <property type="protein sequence ID" value="AEG96182.1"/>
    <property type="molecule type" value="Genomic_DNA"/>
</dbReference>
<dbReference type="Proteomes" id="UP000008881">
    <property type="component" value="Chromosome"/>
</dbReference>
<sequence length="242" mass="28210">MALSIFISRLWRLKNIILPALLIFMSFGVLAEQKLEHGVLQAYWKAQWSDNATINVPTLGFRYYWLDDRGNLKKIIHIYMKGTMKEQLAFIRQNFSEIPESFIRFREWYVNQSGSLLVNNVAQYAECNSENYSALLLSFIPTQNKSLPNIDDMNAQVSCGGDGSYPWLTTYHLHHERDQVSFKEWPDDNANNTYSVTQTDVVVKIRTINKYWIYAALYDDSKVDHMSDKRGYIRISSLKPDN</sequence>
<gene>
    <name evidence="1" type="ordered locus">EAE_06290</name>
</gene>
<dbReference type="PATRIC" id="fig|1028307.3.peg.1253"/>
<proteinExistence type="predicted"/>
<evidence type="ECO:0000313" key="2">
    <source>
        <dbReference type="Proteomes" id="UP000008881"/>
    </source>
</evidence>
<accession>A0A0H3FNV7</accession>
<dbReference type="HOGENOM" id="CLU_1189018_0_0_6"/>
<dbReference type="GeneID" id="93314384"/>
<keyword evidence="2" id="KW-1185">Reference proteome</keyword>
<dbReference type="AlphaFoldDB" id="A0A0H3FNV7"/>
<dbReference type="RefSeq" id="WP_015703794.1">
    <property type="nucleotide sequence ID" value="NC_015663.1"/>
</dbReference>
<protein>
    <submittedName>
        <fullName evidence="1">Uncharacterized protein</fullName>
    </submittedName>
</protein>
<dbReference type="KEGG" id="eae:EAE_06290"/>